<sequence>MLRRIAIATAYIISVVVSSSFAAELQVGKACPVTYQNEPTGILVFSKAWYHSSRSSAKYIAGDNATGIGIEIHLQNNYSGKVEGLNLPSCDRYRLIQVRETTARLFQGESRIQIDIPDGFDNPFYDNAPLEHGYGLHRTPIDDSDKPWTGRPYRDASVSIYDTPYVSDAWGVEGEHIDVNFETCAVCERDRGYDSILSCGSWGYRRDYMGGMTGWSEPEFSGVSCSATPSKTFQETLDRSHRVDYSYWINWR</sequence>
<accession>A0A7U8C7E4</accession>
<dbReference type="EMBL" id="AAOW01000009">
    <property type="protein sequence ID" value="EAR61266.1"/>
    <property type="molecule type" value="Genomic_DNA"/>
</dbReference>
<dbReference type="RefSeq" id="WP_007019932.1">
    <property type="nucleotide sequence ID" value="NZ_CH724125.1"/>
</dbReference>
<dbReference type="AlphaFoldDB" id="A0A7U8C7E4"/>
<evidence type="ECO:0000256" key="1">
    <source>
        <dbReference type="SAM" id="SignalP"/>
    </source>
</evidence>
<feature type="chain" id="PRO_5030743540" evidence="1">
    <location>
        <begin position="23"/>
        <end position="252"/>
    </location>
</feature>
<feature type="signal peptide" evidence="1">
    <location>
        <begin position="1"/>
        <end position="22"/>
    </location>
</feature>
<proteinExistence type="predicted"/>
<dbReference type="Proteomes" id="UP000002171">
    <property type="component" value="Unassembled WGS sequence"/>
</dbReference>
<gene>
    <name evidence="2" type="ORF">MED92_11084</name>
</gene>
<evidence type="ECO:0000313" key="3">
    <source>
        <dbReference type="Proteomes" id="UP000002171"/>
    </source>
</evidence>
<organism evidence="2 3">
    <name type="scientific">Neptuniibacter caesariensis</name>
    <dbReference type="NCBI Taxonomy" id="207954"/>
    <lineage>
        <taxon>Bacteria</taxon>
        <taxon>Pseudomonadati</taxon>
        <taxon>Pseudomonadota</taxon>
        <taxon>Gammaproteobacteria</taxon>
        <taxon>Oceanospirillales</taxon>
        <taxon>Oceanospirillaceae</taxon>
        <taxon>Neptuniibacter</taxon>
    </lineage>
</organism>
<keyword evidence="3" id="KW-1185">Reference proteome</keyword>
<name>A0A7U8C7E4_NEPCE</name>
<evidence type="ECO:0000313" key="2">
    <source>
        <dbReference type="EMBL" id="EAR61266.1"/>
    </source>
</evidence>
<keyword evidence="1" id="KW-0732">Signal</keyword>
<protein>
    <submittedName>
        <fullName evidence="2">Uncharacterized protein</fullName>
    </submittedName>
</protein>
<reference evidence="2 3" key="1">
    <citation type="submission" date="2006-02" db="EMBL/GenBank/DDBJ databases">
        <authorList>
            <person name="Pinhassi J."/>
            <person name="Pedros-Alio C."/>
            <person name="Ferriera S."/>
            <person name="Johnson J."/>
            <person name="Kravitz S."/>
            <person name="Halpern A."/>
            <person name="Remington K."/>
            <person name="Beeson K."/>
            <person name="Tran B."/>
            <person name="Rogers Y.-H."/>
            <person name="Friedman R."/>
            <person name="Venter J.C."/>
        </authorList>
    </citation>
    <scope>NUCLEOTIDE SEQUENCE [LARGE SCALE GENOMIC DNA]</scope>
    <source>
        <strain evidence="2 3">MED92</strain>
    </source>
</reference>
<comment type="caution">
    <text evidence="2">The sequence shown here is derived from an EMBL/GenBank/DDBJ whole genome shotgun (WGS) entry which is preliminary data.</text>
</comment>
<dbReference type="OrthoDB" id="6380955at2"/>